<dbReference type="InterPro" id="IPR029261">
    <property type="entry name" value="Transposase_Znf"/>
</dbReference>
<gene>
    <name evidence="3" type="ORF">IPH26_09465</name>
</gene>
<feature type="domain" description="Transposase IS204/IS1001/IS1096/IS1165 zinc-finger" evidence="2">
    <location>
        <begin position="42"/>
        <end position="86"/>
    </location>
</feature>
<organism evidence="3 4">
    <name type="scientific">Candidatus Methylophosphatis roskildensis</name>
    <dbReference type="NCBI Taxonomy" id="2899263"/>
    <lineage>
        <taxon>Bacteria</taxon>
        <taxon>Pseudomonadati</taxon>
        <taxon>Pseudomonadota</taxon>
        <taxon>Betaproteobacteria</taxon>
        <taxon>Nitrosomonadales</taxon>
        <taxon>Sterolibacteriaceae</taxon>
        <taxon>Candidatus Methylophosphatis</taxon>
    </lineage>
</organism>
<evidence type="ECO:0000259" key="1">
    <source>
        <dbReference type="Pfam" id="PF01610"/>
    </source>
</evidence>
<dbReference type="Pfam" id="PF01610">
    <property type="entry name" value="DDE_Tnp_ISL3"/>
    <property type="match status" value="1"/>
</dbReference>
<dbReference type="InterPro" id="IPR002560">
    <property type="entry name" value="Transposase_DDE"/>
</dbReference>
<protein>
    <submittedName>
        <fullName evidence="3">ISL3 family transposase</fullName>
    </submittedName>
</protein>
<evidence type="ECO:0000259" key="2">
    <source>
        <dbReference type="Pfam" id="PF14690"/>
    </source>
</evidence>
<dbReference type="Proteomes" id="UP000807785">
    <property type="component" value="Unassembled WGS sequence"/>
</dbReference>
<dbReference type="AlphaFoldDB" id="A0A9D7E3N7"/>
<dbReference type="Pfam" id="PF14690">
    <property type="entry name" value="Zn_ribbon_ISL3"/>
    <property type="match status" value="1"/>
</dbReference>
<dbReference type="PANTHER" id="PTHR33498:SF1">
    <property type="entry name" value="TRANSPOSASE FOR INSERTION SEQUENCE ELEMENT IS1557"/>
    <property type="match status" value="1"/>
</dbReference>
<comment type="caution">
    <text evidence="3">The sequence shown here is derived from an EMBL/GenBank/DDBJ whole genome shotgun (WGS) entry which is preliminary data.</text>
</comment>
<dbReference type="PANTHER" id="PTHR33498">
    <property type="entry name" value="TRANSPOSASE FOR INSERTION SEQUENCE ELEMENT IS1557"/>
    <property type="match status" value="1"/>
</dbReference>
<sequence>MQLITLLNHCQQFPGFVYDKARLCAQTKSIEIEVRPRRGSKPVCSGCQRRGPIYDHQSQRRFEFVPFWGFMVLLLYRMRRVDCRACGVKIEQVPWGCGKHQLTSAYMLFLAHWARKLSWKETALSFHTSWEKVCQAVEFVVAWGLEQRTLGPIVAIGVDEIAYAKGHKYLTLVYQIEAGCTRLLWIGKERTVASFEQFFTLIGKELAEKIEFVCSDMWQPYLKVIRTRCVNALNILDRFHIVAKMNKALDEVRAGEARRLAQDGYEPVLKKSRWCLLKRKTNLTAKQRPRLRDVLRYNLKTVRAYLLKEDFQQFWKYNSPTWAGKFLDQWCNDVMCSRIEPMKKIAATLRNHRELILNYFRARKQFSSGVVEGLNNKAKVTMRKSYGFRTFRIAELALYHALGKLPEPELSHRFY</sequence>
<evidence type="ECO:0000313" key="3">
    <source>
        <dbReference type="EMBL" id="MBK6973152.1"/>
    </source>
</evidence>
<name>A0A9D7E3N7_9PROT</name>
<evidence type="ECO:0000313" key="4">
    <source>
        <dbReference type="Proteomes" id="UP000807785"/>
    </source>
</evidence>
<dbReference type="EMBL" id="JADJEV010000003">
    <property type="protein sequence ID" value="MBK6973152.1"/>
    <property type="molecule type" value="Genomic_DNA"/>
</dbReference>
<accession>A0A9D7E3N7</accession>
<feature type="domain" description="Transposase IS204/IS1001/IS1096/IS1165 DDE" evidence="1">
    <location>
        <begin position="156"/>
        <end position="392"/>
    </location>
</feature>
<dbReference type="NCBIfam" id="NF033550">
    <property type="entry name" value="transpos_ISL3"/>
    <property type="match status" value="1"/>
</dbReference>
<proteinExistence type="predicted"/>
<dbReference type="InterPro" id="IPR047951">
    <property type="entry name" value="Transpos_ISL3"/>
</dbReference>
<reference evidence="3" key="1">
    <citation type="submission" date="2020-10" db="EMBL/GenBank/DDBJ databases">
        <title>Connecting structure to function with the recovery of over 1000 high-quality activated sludge metagenome-assembled genomes encoding full-length rRNA genes using long-read sequencing.</title>
        <authorList>
            <person name="Singleton C.M."/>
            <person name="Petriglieri F."/>
            <person name="Kristensen J.M."/>
            <person name="Kirkegaard R.H."/>
            <person name="Michaelsen T.Y."/>
            <person name="Andersen M.H."/>
            <person name="Karst S.M."/>
            <person name="Dueholm M.S."/>
            <person name="Nielsen P.H."/>
            <person name="Albertsen M."/>
        </authorList>
    </citation>
    <scope>NUCLEOTIDE SEQUENCE</scope>
    <source>
        <strain evidence="3">Bjer_18-Q3-R1-45_BAT3C.347</strain>
    </source>
</reference>